<dbReference type="GO" id="GO:0004222">
    <property type="term" value="F:metalloendopeptidase activity"/>
    <property type="evidence" value="ECO:0007669"/>
    <property type="project" value="TreeGrafter"/>
</dbReference>
<feature type="region of interest" description="Disordered" evidence="1">
    <location>
        <begin position="474"/>
        <end position="509"/>
    </location>
</feature>
<feature type="domain" description="Peptidase M16C associated" evidence="2">
    <location>
        <begin position="470"/>
        <end position="720"/>
    </location>
</feature>
<dbReference type="Pfam" id="PF05193">
    <property type="entry name" value="Peptidase_M16_C"/>
    <property type="match status" value="1"/>
</dbReference>
<dbReference type="InterPro" id="IPR055130">
    <property type="entry name" value="PreP_C"/>
</dbReference>
<dbReference type="Pfam" id="PF22516">
    <property type="entry name" value="PreP_C"/>
    <property type="match status" value="1"/>
</dbReference>
<dbReference type="SUPFAM" id="SSF63411">
    <property type="entry name" value="LuxS/MPP-like metallohydrolase"/>
    <property type="match status" value="4"/>
</dbReference>
<gene>
    <name evidence="3" type="ORF">FYJ65_02430</name>
</gene>
<evidence type="ECO:0000313" key="4">
    <source>
        <dbReference type="Proteomes" id="UP000469424"/>
    </source>
</evidence>
<comment type="caution">
    <text evidence="3">The sequence shown here is derived from an EMBL/GenBank/DDBJ whole genome shotgun (WGS) entry which is preliminary data.</text>
</comment>
<dbReference type="Proteomes" id="UP000469424">
    <property type="component" value="Unassembled WGS sequence"/>
</dbReference>
<reference evidence="3 4" key="1">
    <citation type="submission" date="2019-08" db="EMBL/GenBank/DDBJ databases">
        <title>In-depth cultivation of the pig gut microbiome towards novel bacterial diversity and tailored functional studies.</title>
        <authorList>
            <person name="Wylensek D."/>
            <person name="Hitch T.C.A."/>
            <person name="Clavel T."/>
        </authorList>
    </citation>
    <scope>NUCLEOTIDE SEQUENCE [LARGE SCALE GENOMIC DNA]</scope>
    <source>
        <strain evidence="3 4">WCA-MUC-591-APC-4B</strain>
    </source>
</reference>
<name>A0A6N7XJG9_9FIRM</name>
<dbReference type="InterPro" id="IPR007863">
    <property type="entry name" value="Peptidase_M16_C"/>
</dbReference>
<dbReference type="InterPro" id="IPR011249">
    <property type="entry name" value="Metalloenz_LuxS/M16"/>
</dbReference>
<dbReference type="Pfam" id="PF08367">
    <property type="entry name" value="M16C_assoc"/>
    <property type="match status" value="1"/>
</dbReference>
<sequence length="981" mass="111067">MRMTMQERRELEVNEVLHGFRVQRRVPLEELQGTLIQMEHETTGLKLIWLDRAEENKTFGIAFKTLPWNDTGVFHILEHSVLCGSDRYPVKEPFVELVKNSLNTFLNAMTFPDKTLYPVASKNNKDFINLMRVYMDAVLHPAIYRNPNIFRQEGWHYAFDEAGTPSYKGVVFNEMKGAMANADELLEDAMCQAMLPDTPYRFNSGGDPKHIPDLTYEDFIHTHRKFYAPSNAYICLDGNLDIDEVLGILQDEYLKDFGRTEPVHFPPKQAPVDGGSRTVTYEIAPDEENEPRMRIAWGGVIGDYDDREKLVAMHVLHSVIAHNNHSPLVKCILDRGLAEDVIVSVMDSVRQPYARIEVRNYAPENTDLIRTLIHDELNRLVKEGLDREELDSALANTEFIMRERDFGSYPSGLIYSFNILESWLYGGKPEANLQVGDIFEKLREKADQGYFEELLRAVYLDNDHRCEVIMEPSRRAGEERRKAEERRLRDEEASWDSAEKETLQRQERELQKWQEETDSEEDLQCLPHLTLADIQDMPEDIPTEVRDMEGTKVLVHDIPTGGILYVTAFFDITDRTEEELSRISFLTEILGKIATRRSTATDLLNRSRLYCGNIDFSTATFSKNNDGESYKAKLVATFSTLPKNLEAAVALVTEVLSETQLLDEEAVRNLLKQDRGDMQQQMAMAGHSLGLRRLTAMFTGAGVVNECTDGLTYYEWMKRQEENWDWTSFQNLLTEDLHRCVNPNKMMLSITGGTESDVQTLVTEFRNGLPSEEFEGASSEAEGQPAVRPWGARKEGIVIPADISFAIRGGDITKFGAQWNGELSLAARIVSYAYLWNIIRVQGGAYGTGLTAGVSGLTACYSYRDPKGAESLQKYETVGTFLKEFTDADPDLTGFIIGAVSESSRVLTPRLKGNGADSMYLSGRTYEDRCTERRRVLNSTPEKLAKYAEPLAKAIAEGGIVLVGGKNQLEAYGELDRVITV</sequence>
<evidence type="ECO:0000259" key="2">
    <source>
        <dbReference type="SMART" id="SM01264"/>
    </source>
</evidence>
<accession>A0A6N7XJG9</accession>
<dbReference type="PANTHER" id="PTHR43016">
    <property type="entry name" value="PRESEQUENCE PROTEASE"/>
    <property type="match status" value="1"/>
</dbReference>
<dbReference type="Gene3D" id="3.30.830.10">
    <property type="entry name" value="Metalloenzyme, LuxS/M16 peptidase-like"/>
    <property type="match status" value="4"/>
</dbReference>
<dbReference type="SMART" id="SM01264">
    <property type="entry name" value="M16C_associated"/>
    <property type="match status" value="1"/>
</dbReference>
<dbReference type="InterPro" id="IPR013578">
    <property type="entry name" value="Peptidase_M16C_assoc"/>
</dbReference>
<dbReference type="PANTHER" id="PTHR43016:SF13">
    <property type="entry name" value="PRESEQUENCE PROTEASE, MITOCHONDRIAL"/>
    <property type="match status" value="1"/>
</dbReference>
<keyword evidence="4" id="KW-1185">Reference proteome</keyword>
<dbReference type="GO" id="GO:0046872">
    <property type="term" value="F:metal ion binding"/>
    <property type="evidence" value="ECO:0007669"/>
    <property type="project" value="InterPro"/>
</dbReference>
<organism evidence="3 4">
    <name type="scientific">Mogibacterium kristiansenii</name>
    <dbReference type="NCBI Taxonomy" id="2606708"/>
    <lineage>
        <taxon>Bacteria</taxon>
        <taxon>Bacillati</taxon>
        <taxon>Bacillota</taxon>
        <taxon>Clostridia</taxon>
        <taxon>Peptostreptococcales</taxon>
        <taxon>Anaerovoracaceae</taxon>
        <taxon>Mogibacterium</taxon>
    </lineage>
</organism>
<evidence type="ECO:0000313" key="3">
    <source>
        <dbReference type="EMBL" id="MST70205.1"/>
    </source>
</evidence>
<dbReference type="EMBL" id="VUNA01000003">
    <property type="protein sequence ID" value="MST70205.1"/>
    <property type="molecule type" value="Genomic_DNA"/>
</dbReference>
<protein>
    <recommendedName>
        <fullName evidence="2">Peptidase M16C associated domain-containing protein</fullName>
    </recommendedName>
</protein>
<evidence type="ECO:0000256" key="1">
    <source>
        <dbReference type="SAM" id="MobiDB-lite"/>
    </source>
</evidence>
<proteinExistence type="predicted"/>
<dbReference type="GO" id="GO:0016485">
    <property type="term" value="P:protein processing"/>
    <property type="evidence" value="ECO:0007669"/>
    <property type="project" value="TreeGrafter"/>
</dbReference>
<dbReference type="AlphaFoldDB" id="A0A6N7XJG9"/>